<keyword evidence="4" id="KW-1185">Reference proteome</keyword>
<dbReference type="RefSeq" id="XP_029238541.1">
    <property type="nucleotide sequence ID" value="XM_029381601.1"/>
</dbReference>
<reference evidence="3 4" key="1">
    <citation type="journal article" date="2018" name="BMC Genomics">
        <title>Genomic comparison of Trypanosoma conorhini and Trypanosoma rangeli to Trypanosoma cruzi strains of high and low virulence.</title>
        <authorList>
            <person name="Bradwell K.R."/>
            <person name="Koparde V.N."/>
            <person name="Matveyev A.V."/>
            <person name="Serrano M.G."/>
            <person name="Alves J.M."/>
            <person name="Parikh H."/>
            <person name="Huang B."/>
            <person name="Lee V."/>
            <person name="Espinosa-Alvarez O."/>
            <person name="Ortiz P.A."/>
            <person name="Costa-Martins A.G."/>
            <person name="Teixeira M.M."/>
            <person name="Buck G.A."/>
        </authorList>
    </citation>
    <scope>NUCLEOTIDE SEQUENCE [LARGE SCALE GENOMIC DNA]</scope>
    <source>
        <strain evidence="3 4">AM80</strain>
    </source>
</reference>
<gene>
    <name evidence="3" type="ORF">TraAM80_04683</name>
</gene>
<dbReference type="GeneID" id="40328616"/>
<evidence type="ECO:0000313" key="4">
    <source>
        <dbReference type="Proteomes" id="UP000283634"/>
    </source>
</evidence>
<evidence type="ECO:0000256" key="1">
    <source>
        <dbReference type="SAM" id="MobiDB-lite"/>
    </source>
</evidence>
<sequence>MGLFWRALCLLLLLLCSTHCSSAEERGQPVGGRPLNAPGLELKLPTREDLEGAAAAARSLAENAGEKVKEAADKATTEAKSRTHSPDSAPAALALFSSPLQLAAALALALTITV</sequence>
<comment type="caution">
    <text evidence="3">The sequence shown here is derived from an EMBL/GenBank/DDBJ whole genome shotgun (WGS) entry which is preliminary data.</text>
</comment>
<accession>A0A3R7LXF4</accession>
<feature type="compositionally biased region" description="Basic and acidic residues" evidence="1">
    <location>
        <begin position="64"/>
        <end position="85"/>
    </location>
</feature>
<feature type="chain" id="PRO_5018663131" description="Surface protease GP63" evidence="2">
    <location>
        <begin position="24"/>
        <end position="114"/>
    </location>
</feature>
<name>A0A3R7LXF4_TRYRA</name>
<evidence type="ECO:0008006" key="5">
    <source>
        <dbReference type="Google" id="ProtNLM"/>
    </source>
</evidence>
<protein>
    <recommendedName>
        <fullName evidence="5">Surface protease GP63</fullName>
    </recommendedName>
</protein>
<dbReference type="EMBL" id="MKGL01000140">
    <property type="protein sequence ID" value="RNF05209.1"/>
    <property type="molecule type" value="Genomic_DNA"/>
</dbReference>
<evidence type="ECO:0000256" key="2">
    <source>
        <dbReference type="SAM" id="SignalP"/>
    </source>
</evidence>
<dbReference type="Proteomes" id="UP000283634">
    <property type="component" value="Unassembled WGS sequence"/>
</dbReference>
<feature type="signal peptide" evidence="2">
    <location>
        <begin position="1"/>
        <end position="23"/>
    </location>
</feature>
<dbReference type="AlphaFoldDB" id="A0A3R7LXF4"/>
<evidence type="ECO:0000313" key="3">
    <source>
        <dbReference type="EMBL" id="RNF05209.1"/>
    </source>
</evidence>
<keyword evidence="2" id="KW-0732">Signal</keyword>
<feature type="region of interest" description="Disordered" evidence="1">
    <location>
        <begin position="61"/>
        <end position="88"/>
    </location>
</feature>
<proteinExistence type="predicted"/>
<organism evidence="3 4">
    <name type="scientific">Trypanosoma rangeli</name>
    <dbReference type="NCBI Taxonomy" id="5698"/>
    <lineage>
        <taxon>Eukaryota</taxon>
        <taxon>Discoba</taxon>
        <taxon>Euglenozoa</taxon>
        <taxon>Kinetoplastea</taxon>
        <taxon>Metakinetoplastina</taxon>
        <taxon>Trypanosomatida</taxon>
        <taxon>Trypanosomatidae</taxon>
        <taxon>Trypanosoma</taxon>
        <taxon>Herpetosoma</taxon>
    </lineage>
</organism>